<keyword evidence="2" id="KW-0808">Transferase</keyword>
<name>A0A938YNR9_9ACTN</name>
<accession>A0A938YNR9</accession>
<evidence type="ECO:0000313" key="4">
    <source>
        <dbReference type="EMBL" id="MBM9476438.1"/>
    </source>
</evidence>
<evidence type="ECO:0000313" key="5">
    <source>
        <dbReference type="Proteomes" id="UP000663801"/>
    </source>
</evidence>
<keyword evidence="1 4" id="KW-0489">Methyltransferase</keyword>
<evidence type="ECO:0000256" key="1">
    <source>
        <dbReference type="ARBA" id="ARBA00022603"/>
    </source>
</evidence>
<dbReference type="GO" id="GO:0032259">
    <property type="term" value="P:methylation"/>
    <property type="evidence" value="ECO:0007669"/>
    <property type="project" value="UniProtKB-KW"/>
</dbReference>
<dbReference type="Proteomes" id="UP000663801">
    <property type="component" value="Unassembled WGS sequence"/>
</dbReference>
<dbReference type="GO" id="GO:0008168">
    <property type="term" value="F:methyltransferase activity"/>
    <property type="evidence" value="ECO:0007669"/>
    <property type="project" value="UniProtKB-KW"/>
</dbReference>
<gene>
    <name evidence="4" type="ORF">JL107_08300</name>
</gene>
<organism evidence="4 5">
    <name type="scientific">Nakamurella flavida</name>
    <dbReference type="NCBI Taxonomy" id="363630"/>
    <lineage>
        <taxon>Bacteria</taxon>
        <taxon>Bacillati</taxon>
        <taxon>Actinomycetota</taxon>
        <taxon>Actinomycetes</taxon>
        <taxon>Nakamurellales</taxon>
        <taxon>Nakamurellaceae</taxon>
        <taxon>Nakamurella</taxon>
    </lineage>
</organism>
<evidence type="ECO:0000256" key="2">
    <source>
        <dbReference type="ARBA" id="ARBA00022679"/>
    </source>
</evidence>
<feature type="domain" description="Methyltransferase" evidence="3">
    <location>
        <begin position="44"/>
        <end position="141"/>
    </location>
</feature>
<proteinExistence type="predicted"/>
<comment type="caution">
    <text evidence="4">The sequence shown here is derived from an EMBL/GenBank/DDBJ whole genome shotgun (WGS) entry which is preliminary data.</text>
</comment>
<dbReference type="EMBL" id="JAERWL010000007">
    <property type="protein sequence ID" value="MBM9476438.1"/>
    <property type="molecule type" value="Genomic_DNA"/>
</dbReference>
<dbReference type="InterPro" id="IPR041698">
    <property type="entry name" value="Methyltransf_25"/>
</dbReference>
<reference evidence="4" key="1">
    <citation type="submission" date="2021-01" db="EMBL/GenBank/DDBJ databases">
        <title>KCTC 19127 draft genome.</title>
        <authorList>
            <person name="An D."/>
        </authorList>
    </citation>
    <scope>NUCLEOTIDE SEQUENCE</scope>
    <source>
        <strain evidence="4">KCTC 19127</strain>
    </source>
</reference>
<dbReference type="CDD" id="cd02440">
    <property type="entry name" value="AdoMet_MTases"/>
    <property type="match status" value="1"/>
</dbReference>
<dbReference type="InterPro" id="IPR029063">
    <property type="entry name" value="SAM-dependent_MTases_sf"/>
</dbReference>
<dbReference type="RefSeq" id="WP_205256549.1">
    <property type="nucleotide sequence ID" value="NZ_BAAAPV010000001.1"/>
</dbReference>
<dbReference type="PANTHER" id="PTHR43861:SF1">
    <property type="entry name" value="TRANS-ACONITATE 2-METHYLTRANSFERASE"/>
    <property type="match status" value="1"/>
</dbReference>
<keyword evidence="5" id="KW-1185">Reference proteome</keyword>
<sequence>MSPRLPRYGPAARFYDLLSAERWVYRAGRLRAIALLRLSAGDRVLDLGCGTGLNLPPVMAAVGLSGAVLGVDASGAMLDGARRRIARHGWTGVRLIEADAATVDLGDEAPFDALLVTYALSIMDGWTVAFDRAVARLSPGGRIAVVDLALPTGWGRLGWPLARFACWTGGADPYRAPWRRIDTVADDVRHERLRSGHVRVVVGTVATPAMPRPAPTTPEQNGGR</sequence>
<evidence type="ECO:0000259" key="3">
    <source>
        <dbReference type="Pfam" id="PF13649"/>
    </source>
</evidence>
<dbReference type="Gene3D" id="3.40.50.150">
    <property type="entry name" value="Vaccinia Virus protein VP39"/>
    <property type="match status" value="1"/>
</dbReference>
<dbReference type="SUPFAM" id="SSF53335">
    <property type="entry name" value="S-adenosyl-L-methionine-dependent methyltransferases"/>
    <property type="match status" value="1"/>
</dbReference>
<dbReference type="PANTHER" id="PTHR43861">
    <property type="entry name" value="TRANS-ACONITATE 2-METHYLTRANSFERASE-RELATED"/>
    <property type="match status" value="1"/>
</dbReference>
<protein>
    <submittedName>
        <fullName evidence="4">Methyltransferase domain-containing protein</fullName>
    </submittedName>
</protein>
<dbReference type="Pfam" id="PF13649">
    <property type="entry name" value="Methyltransf_25"/>
    <property type="match status" value="1"/>
</dbReference>
<dbReference type="AlphaFoldDB" id="A0A938YNR9"/>